<evidence type="ECO:0000259" key="6">
    <source>
        <dbReference type="PROSITE" id="PS50977"/>
    </source>
</evidence>
<evidence type="ECO:0000256" key="1">
    <source>
        <dbReference type="ARBA" id="ARBA00022491"/>
    </source>
</evidence>
<gene>
    <name evidence="7" type="ORF">ACFQ16_25220</name>
</gene>
<accession>A0ABW3G230</accession>
<evidence type="ECO:0000256" key="4">
    <source>
        <dbReference type="ARBA" id="ARBA00023163"/>
    </source>
</evidence>
<dbReference type="EMBL" id="JBHTIW010000028">
    <property type="protein sequence ID" value="MFD0923060.1"/>
    <property type="molecule type" value="Genomic_DNA"/>
</dbReference>
<reference evidence="8" key="1">
    <citation type="journal article" date="2019" name="Int. J. Syst. Evol. Microbiol.">
        <title>The Global Catalogue of Microorganisms (GCM) 10K type strain sequencing project: providing services to taxonomists for standard genome sequencing and annotation.</title>
        <authorList>
            <consortium name="The Broad Institute Genomics Platform"/>
            <consortium name="The Broad Institute Genome Sequencing Center for Infectious Disease"/>
            <person name="Wu L."/>
            <person name="Ma J."/>
        </authorList>
    </citation>
    <scope>NUCLEOTIDE SEQUENCE [LARGE SCALE GENOMIC DNA]</scope>
    <source>
        <strain evidence="8">CCUG 56401</strain>
    </source>
</reference>
<organism evidence="7 8">
    <name type="scientific">Saccharopolyspora rosea</name>
    <dbReference type="NCBI Taxonomy" id="524884"/>
    <lineage>
        <taxon>Bacteria</taxon>
        <taxon>Bacillati</taxon>
        <taxon>Actinomycetota</taxon>
        <taxon>Actinomycetes</taxon>
        <taxon>Pseudonocardiales</taxon>
        <taxon>Pseudonocardiaceae</taxon>
        <taxon>Saccharopolyspora</taxon>
    </lineage>
</organism>
<keyword evidence="3 5" id="KW-0238">DNA-binding</keyword>
<dbReference type="Proteomes" id="UP001597018">
    <property type="component" value="Unassembled WGS sequence"/>
</dbReference>
<dbReference type="Pfam" id="PF00440">
    <property type="entry name" value="TetR_N"/>
    <property type="match status" value="1"/>
</dbReference>
<name>A0ABW3G230_9PSEU</name>
<feature type="DNA-binding region" description="H-T-H motif" evidence="5">
    <location>
        <begin position="43"/>
        <end position="62"/>
    </location>
</feature>
<dbReference type="PANTHER" id="PTHR30055">
    <property type="entry name" value="HTH-TYPE TRANSCRIPTIONAL REGULATOR RUTR"/>
    <property type="match status" value="1"/>
</dbReference>
<evidence type="ECO:0000256" key="2">
    <source>
        <dbReference type="ARBA" id="ARBA00023015"/>
    </source>
</evidence>
<sequence>MVATKRLSTRGRAGRESGGSERRAELLAIAAELFATRGFLATTVREIADEAGILSGSLYHHFDSKESMAEEILRGFLEEQKQAYEQVLRENDDPREAIAELIRVSFRAMQRDRAAIAIFQNESQYLSQFDRFAFLRQSAHDFERLWTRVLQDGQRRGVFRTDLNVRLAYRFIRDMVWTTVHWYNPRGKLTANVIAEQYIQILCEGIVAQ</sequence>
<evidence type="ECO:0000256" key="5">
    <source>
        <dbReference type="PROSITE-ProRule" id="PRU00335"/>
    </source>
</evidence>
<dbReference type="PROSITE" id="PS50977">
    <property type="entry name" value="HTH_TETR_2"/>
    <property type="match status" value="1"/>
</dbReference>
<comment type="caution">
    <text evidence="7">The sequence shown here is derived from an EMBL/GenBank/DDBJ whole genome shotgun (WGS) entry which is preliminary data.</text>
</comment>
<dbReference type="Gene3D" id="1.10.357.10">
    <property type="entry name" value="Tetracycline Repressor, domain 2"/>
    <property type="match status" value="1"/>
</dbReference>
<keyword evidence="8" id="KW-1185">Reference proteome</keyword>
<evidence type="ECO:0000313" key="7">
    <source>
        <dbReference type="EMBL" id="MFD0923060.1"/>
    </source>
</evidence>
<dbReference type="Gene3D" id="1.10.10.60">
    <property type="entry name" value="Homeodomain-like"/>
    <property type="match status" value="1"/>
</dbReference>
<feature type="domain" description="HTH tetR-type" evidence="6">
    <location>
        <begin position="20"/>
        <end position="80"/>
    </location>
</feature>
<keyword evidence="4" id="KW-0804">Transcription</keyword>
<dbReference type="InterPro" id="IPR050109">
    <property type="entry name" value="HTH-type_TetR-like_transc_reg"/>
</dbReference>
<dbReference type="InterPro" id="IPR001647">
    <property type="entry name" value="HTH_TetR"/>
</dbReference>
<dbReference type="Pfam" id="PF17932">
    <property type="entry name" value="TetR_C_24"/>
    <property type="match status" value="1"/>
</dbReference>
<keyword evidence="2" id="KW-0805">Transcription regulation</keyword>
<dbReference type="RefSeq" id="WP_263252061.1">
    <property type="nucleotide sequence ID" value="NZ_BAABLT010000021.1"/>
</dbReference>
<evidence type="ECO:0000256" key="3">
    <source>
        <dbReference type="ARBA" id="ARBA00023125"/>
    </source>
</evidence>
<dbReference type="SUPFAM" id="SSF48498">
    <property type="entry name" value="Tetracyclin repressor-like, C-terminal domain"/>
    <property type="match status" value="1"/>
</dbReference>
<proteinExistence type="predicted"/>
<dbReference type="InterPro" id="IPR036271">
    <property type="entry name" value="Tet_transcr_reg_TetR-rel_C_sf"/>
</dbReference>
<protein>
    <submittedName>
        <fullName evidence="7">TetR/AcrR family transcriptional regulator</fullName>
    </submittedName>
</protein>
<dbReference type="SUPFAM" id="SSF46689">
    <property type="entry name" value="Homeodomain-like"/>
    <property type="match status" value="1"/>
</dbReference>
<dbReference type="PRINTS" id="PR00455">
    <property type="entry name" value="HTHTETR"/>
</dbReference>
<dbReference type="PANTHER" id="PTHR30055:SF175">
    <property type="entry name" value="HTH-TYPE TRANSCRIPTIONAL REPRESSOR KSTR2"/>
    <property type="match status" value="1"/>
</dbReference>
<dbReference type="InterPro" id="IPR009057">
    <property type="entry name" value="Homeodomain-like_sf"/>
</dbReference>
<keyword evidence="1" id="KW-0678">Repressor</keyword>
<dbReference type="InterPro" id="IPR041490">
    <property type="entry name" value="KstR2_TetR_C"/>
</dbReference>
<evidence type="ECO:0000313" key="8">
    <source>
        <dbReference type="Proteomes" id="UP001597018"/>
    </source>
</evidence>